<sequence length="104" mass="11733">MADLQKLPVQAKEVFGEQVYVTPTVDERVPTGRMIFEPYRVFKVSGEKQQDVSVRVVGLANSEIPKRLSRVEFTGLEMSVSSIQSRGKTKREVTFIAKSMKVVK</sequence>
<dbReference type="Proteomes" id="UP000297747">
    <property type="component" value="Unassembled WGS sequence"/>
</dbReference>
<evidence type="ECO:0000313" key="2">
    <source>
        <dbReference type="Proteomes" id="UP000297747"/>
    </source>
</evidence>
<accession>A0A4Y9FRL4</accession>
<protein>
    <submittedName>
        <fullName evidence="1">Uncharacterized protein</fullName>
    </submittedName>
</protein>
<organism evidence="1 2">
    <name type="scientific">Streptococcus acidominimus</name>
    <dbReference type="NCBI Taxonomy" id="1326"/>
    <lineage>
        <taxon>Bacteria</taxon>
        <taxon>Bacillati</taxon>
        <taxon>Bacillota</taxon>
        <taxon>Bacilli</taxon>
        <taxon>Lactobacillales</taxon>
        <taxon>Streptococcaceae</taxon>
        <taxon>Streptococcus</taxon>
    </lineage>
</organism>
<comment type="caution">
    <text evidence="1">The sequence shown here is derived from an EMBL/GenBank/DDBJ whole genome shotgun (WGS) entry which is preliminary data.</text>
</comment>
<evidence type="ECO:0000313" key="1">
    <source>
        <dbReference type="EMBL" id="TFU31851.1"/>
    </source>
</evidence>
<dbReference type="RefSeq" id="WP_135051929.1">
    <property type="nucleotide sequence ID" value="NZ_CAKOCW010000005.1"/>
</dbReference>
<dbReference type="AlphaFoldDB" id="A0A4Y9FRL4"/>
<proteinExistence type="predicted"/>
<name>A0A4Y9FRL4_STRAI</name>
<gene>
    <name evidence="1" type="ORF">E4U01_00070</name>
</gene>
<reference evidence="1 2" key="1">
    <citation type="submission" date="2019-03" db="EMBL/GenBank/DDBJ databases">
        <title>Diversity of the mouse oral microbiome.</title>
        <authorList>
            <person name="Joseph S."/>
            <person name="Aduse-Opoku J."/>
            <person name="Curtis M."/>
            <person name="Wade W."/>
            <person name="Hashim A."/>
        </authorList>
    </citation>
    <scope>NUCLEOTIDE SEQUENCE [LARGE SCALE GENOMIC DNA]</scope>
    <source>
        <strain evidence="1 2">HT4</strain>
    </source>
</reference>
<dbReference type="EMBL" id="SPQA01000001">
    <property type="protein sequence ID" value="TFU31851.1"/>
    <property type="molecule type" value="Genomic_DNA"/>
</dbReference>